<evidence type="ECO:0000313" key="2">
    <source>
        <dbReference type="Proteomes" id="UP000322997"/>
    </source>
</evidence>
<keyword evidence="1" id="KW-0946">Virion</keyword>
<proteinExistence type="predicted"/>
<dbReference type="Pfam" id="PF11122">
    <property type="entry name" value="Spore-coat_CotD"/>
    <property type="match status" value="1"/>
</dbReference>
<name>A0A5D4S4W0_9BACI</name>
<protein>
    <submittedName>
        <fullName evidence="1">Spore coat protein CotH</fullName>
    </submittedName>
</protein>
<reference evidence="1 2" key="1">
    <citation type="submission" date="2019-08" db="EMBL/GenBank/DDBJ databases">
        <title>Bacillus genomes from the desert of Cuatro Cienegas, Coahuila.</title>
        <authorList>
            <person name="Olmedo-Alvarez G."/>
        </authorList>
    </citation>
    <scope>NUCLEOTIDE SEQUENCE [LARGE SCALE GENOMIC DNA]</scope>
    <source>
        <strain evidence="1 2">CH108_3D</strain>
    </source>
</reference>
<dbReference type="EMBL" id="VTEQ01000001">
    <property type="protein sequence ID" value="TYS57228.1"/>
    <property type="molecule type" value="Genomic_DNA"/>
</dbReference>
<dbReference type="AlphaFoldDB" id="A0A5D4S4W0"/>
<evidence type="ECO:0000313" key="1">
    <source>
        <dbReference type="EMBL" id="TYS57228.1"/>
    </source>
</evidence>
<dbReference type="OrthoDB" id="2970418at2"/>
<dbReference type="InterPro" id="IPR020108">
    <property type="entry name" value="Spore_coat_CotD"/>
</dbReference>
<accession>A0A5D4S4W0</accession>
<keyword evidence="1" id="KW-0167">Capsid protein</keyword>
<comment type="caution">
    <text evidence="1">The sequence shown here is derived from an EMBL/GenBank/DDBJ whole genome shotgun (WGS) entry which is preliminary data.</text>
</comment>
<organism evidence="1 2">
    <name type="scientific">Rossellomorea marisflavi</name>
    <dbReference type="NCBI Taxonomy" id="189381"/>
    <lineage>
        <taxon>Bacteria</taxon>
        <taxon>Bacillati</taxon>
        <taxon>Bacillota</taxon>
        <taxon>Bacilli</taxon>
        <taxon>Bacillales</taxon>
        <taxon>Bacillaceae</taxon>
        <taxon>Rossellomorea</taxon>
    </lineage>
</organism>
<gene>
    <name evidence="1" type="ORF">FZC83_00055</name>
</gene>
<dbReference type="Proteomes" id="UP000322997">
    <property type="component" value="Unassembled WGS sequence"/>
</dbReference>
<sequence>MMPAQTSPTKQYTENVNQEVQIPMVHPSHTTQVNHTHYKYIHSYPHTQSVVNSASEEHVCAEPQQMMPMHHCPPPCPPRPCPPRPCGRPRPGFFW</sequence>